<protein>
    <submittedName>
        <fullName evidence="1">Uncharacterized protein</fullName>
    </submittedName>
</protein>
<organism evidence="1">
    <name type="scientific">Sipha flava</name>
    <name type="common">yellow sugarcane aphid</name>
    <dbReference type="NCBI Taxonomy" id="143950"/>
    <lineage>
        <taxon>Eukaryota</taxon>
        <taxon>Metazoa</taxon>
        <taxon>Ecdysozoa</taxon>
        <taxon>Arthropoda</taxon>
        <taxon>Hexapoda</taxon>
        <taxon>Insecta</taxon>
        <taxon>Pterygota</taxon>
        <taxon>Neoptera</taxon>
        <taxon>Paraneoptera</taxon>
        <taxon>Hemiptera</taxon>
        <taxon>Sternorrhyncha</taxon>
        <taxon>Aphidomorpha</taxon>
        <taxon>Aphidoidea</taxon>
        <taxon>Aphididae</taxon>
        <taxon>Sipha</taxon>
    </lineage>
</organism>
<reference evidence="1" key="1">
    <citation type="submission" date="2018-04" db="EMBL/GenBank/DDBJ databases">
        <title>Transcriptome assembly of Sipha flava.</title>
        <authorList>
            <person name="Scully E.D."/>
            <person name="Geib S.M."/>
            <person name="Palmer N.A."/>
            <person name="Koch K."/>
            <person name="Bradshaw J."/>
            <person name="Heng-Moss T."/>
            <person name="Sarath G."/>
        </authorList>
    </citation>
    <scope>NUCLEOTIDE SEQUENCE</scope>
</reference>
<gene>
    <name evidence="1" type="ORF">g.1536</name>
</gene>
<dbReference type="AlphaFoldDB" id="A0A2S2R6L3"/>
<evidence type="ECO:0000313" key="1">
    <source>
        <dbReference type="EMBL" id="MBY85651.1"/>
    </source>
</evidence>
<name>A0A2S2R6L3_9HEMI</name>
<sequence>MPDDRNYAVNSGGPIHVDGVEVPWPGYVASAGPMVDWIVVTSWPAASGREAWRQVFVASVLRDENFQTGDPLDIRLGFADHPFLFPTLRYGGRWVPAVYPTIAAGYYSPYLDELGLLLPAAETELVEAVHDACDEHDATSWCNLLVLTAAMHPHPDDHV</sequence>
<accession>A0A2S2R6L3</accession>
<dbReference type="OrthoDB" id="198816at2759"/>
<dbReference type="EMBL" id="GGMS01016448">
    <property type="protein sequence ID" value="MBY85651.1"/>
    <property type="molecule type" value="Transcribed_RNA"/>
</dbReference>
<proteinExistence type="predicted"/>